<gene>
    <name evidence="1" type="ORF">PVE_R1G5386</name>
</gene>
<proteinExistence type="predicted"/>
<evidence type="ECO:0000313" key="2">
    <source>
        <dbReference type="Proteomes" id="UP000245431"/>
    </source>
</evidence>
<reference evidence="2" key="1">
    <citation type="submission" date="2016-07" db="EMBL/GenBank/DDBJ databases">
        <authorList>
            <person name="Florea S."/>
            <person name="Webb J.S."/>
            <person name="Jaromczyk J."/>
            <person name="Schardl C.L."/>
        </authorList>
    </citation>
    <scope>NUCLEOTIDE SEQUENCE [LARGE SCALE GENOMIC DNA]</scope>
    <source>
        <strain evidence="2">1YdBTEX2</strain>
    </source>
</reference>
<name>A0A1D3K4H3_PSEVE</name>
<dbReference type="AlphaFoldDB" id="A0A1D3K4H3"/>
<accession>A0A1D3K4H3</accession>
<organism evidence="1 2">
    <name type="scientific">Pseudomonas veronii 1YdBTEX2</name>
    <dbReference type="NCBI Taxonomy" id="1295141"/>
    <lineage>
        <taxon>Bacteria</taxon>
        <taxon>Pseudomonadati</taxon>
        <taxon>Pseudomonadota</taxon>
        <taxon>Gammaproteobacteria</taxon>
        <taxon>Pseudomonadales</taxon>
        <taxon>Pseudomonadaceae</taxon>
        <taxon>Pseudomonas</taxon>
    </lineage>
</organism>
<sequence length="186" mass="21155">MVKSWTIPFRRIPLRKQRRLRRSNGEFSVKPESFANTARVAYKHFSDAGGYQSLLELLPSRLGTYLLNPRHSKYVLVAPIRFRNLFDVADLQHCELDVSLPQEQTKPSQKIVIQCDLVGGKGIVQCRLCGRAFNVRKRPLERIHRQDCCALAVPLEANTFEKAHSSIRHAWHSQAIPLSEKGAQGA</sequence>
<evidence type="ECO:0000313" key="1">
    <source>
        <dbReference type="EMBL" id="SBW83266.1"/>
    </source>
</evidence>
<dbReference type="EMBL" id="LT599583">
    <property type="protein sequence ID" value="SBW83266.1"/>
    <property type="molecule type" value="Genomic_DNA"/>
</dbReference>
<dbReference type="Proteomes" id="UP000245431">
    <property type="component" value="Chromosome PVE_r1"/>
</dbReference>
<protein>
    <submittedName>
        <fullName evidence="1">Uncharacterized protein</fullName>
    </submittedName>
</protein>